<evidence type="ECO:0000256" key="1">
    <source>
        <dbReference type="ARBA" id="ARBA00022505"/>
    </source>
</evidence>
<evidence type="ECO:0000256" key="3">
    <source>
        <dbReference type="ARBA" id="ARBA00023014"/>
    </source>
</evidence>
<dbReference type="SUPFAM" id="SSF54292">
    <property type="entry name" value="2Fe-2S ferredoxin-like"/>
    <property type="match status" value="1"/>
</dbReference>
<organism evidence="5 6">
    <name type="scientific">Eumeta variegata</name>
    <name type="common">Bagworm moth</name>
    <name type="synonym">Eumeta japonica</name>
    <dbReference type="NCBI Taxonomy" id="151549"/>
    <lineage>
        <taxon>Eukaryota</taxon>
        <taxon>Metazoa</taxon>
        <taxon>Ecdysozoa</taxon>
        <taxon>Arthropoda</taxon>
        <taxon>Hexapoda</taxon>
        <taxon>Insecta</taxon>
        <taxon>Pterygota</taxon>
        <taxon>Neoptera</taxon>
        <taxon>Endopterygota</taxon>
        <taxon>Lepidoptera</taxon>
        <taxon>Glossata</taxon>
        <taxon>Ditrysia</taxon>
        <taxon>Tineoidea</taxon>
        <taxon>Psychidae</taxon>
        <taxon>Oiketicinae</taxon>
        <taxon>Eumeta</taxon>
    </lineage>
</organism>
<sequence length="105" mass="11140">MDRIAFSVNGTACSVGSEVDSDKTLVDYIRRELNLTGTKVMCREAGCGACVVAVTAPDPLTGQLKTFSANSAKIWSAFRSSPGAGHGEDKARRMVSVESLLTKEI</sequence>
<dbReference type="InterPro" id="IPR012675">
    <property type="entry name" value="Beta-grasp_dom_sf"/>
</dbReference>
<gene>
    <name evidence="5" type="primary">hxA</name>
    <name evidence="5" type="ORF">EVAR_24693_1</name>
</gene>
<dbReference type="STRING" id="151549.A0A4C1WDE2"/>
<dbReference type="InterPro" id="IPR016208">
    <property type="entry name" value="Ald_Oxase/xanthine_DH-like"/>
</dbReference>
<keyword evidence="6" id="KW-1185">Reference proteome</keyword>
<dbReference type="Gene3D" id="3.10.20.30">
    <property type="match status" value="1"/>
</dbReference>
<dbReference type="PROSITE" id="PS00197">
    <property type="entry name" value="2FE2S_FER_1"/>
    <property type="match status" value="1"/>
</dbReference>
<feature type="domain" description="2Fe-2S ferredoxin-type" evidence="4">
    <location>
        <begin position="18"/>
        <end position="59"/>
    </location>
</feature>
<protein>
    <submittedName>
        <fullName evidence="5">Xanthine dehydrogenase</fullName>
    </submittedName>
</protein>
<evidence type="ECO:0000313" key="5">
    <source>
        <dbReference type="EMBL" id="GBP49388.1"/>
    </source>
</evidence>
<keyword evidence="1" id="KW-0500">Molybdenum</keyword>
<keyword evidence="2" id="KW-0001">2Fe-2S</keyword>
<dbReference type="InterPro" id="IPR006058">
    <property type="entry name" value="2Fe2S_fd_BS"/>
</dbReference>
<dbReference type="InterPro" id="IPR036010">
    <property type="entry name" value="2Fe-2S_ferredoxin-like_sf"/>
</dbReference>
<dbReference type="GO" id="GO:0051537">
    <property type="term" value="F:2 iron, 2 sulfur cluster binding"/>
    <property type="evidence" value="ECO:0007669"/>
    <property type="project" value="UniProtKB-KW"/>
</dbReference>
<dbReference type="Pfam" id="PF00111">
    <property type="entry name" value="Fer2"/>
    <property type="match status" value="1"/>
</dbReference>
<dbReference type="CDD" id="cd00207">
    <property type="entry name" value="fer2"/>
    <property type="match status" value="1"/>
</dbReference>
<name>A0A4C1WDE2_EUMVA</name>
<dbReference type="InterPro" id="IPR001041">
    <property type="entry name" value="2Fe-2S_ferredoxin-type"/>
</dbReference>
<dbReference type="OrthoDB" id="8300278at2759"/>
<keyword evidence="2" id="KW-0408">Iron</keyword>
<evidence type="ECO:0000259" key="4">
    <source>
        <dbReference type="Pfam" id="PF00111"/>
    </source>
</evidence>
<keyword evidence="3" id="KW-0411">Iron-sulfur</keyword>
<evidence type="ECO:0000256" key="2">
    <source>
        <dbReference type="ARBA" id="ARBA00022714"/>
    </source>
</evidence>
<dbReference type="Proteomes" id="UP000299102">
    <property type="component" value="Unassembled WGS sequence"/>
</dbReference>
<dbReference type="PANTHER" id="PTHR11908:SF132">
    <property type="entry name" value="ALDEHYDE OXIDASE 1-RELATED"/>
    <property type="match status" value="1"/>
</dbReference>
<dbReference type="AlphaFoldDB" id="A0A4C1WDE2"/>
<dbReference type="EMBL" id="BGZK01000543">
    <property type="protein sequence ID" value="GBP49388.1"/>
    <property type="molecule type" value="Genomic_DNA"/>
</dbReference>
<dbReference type="PANTHER" id="PTHR11908">
    <property type="entry name" value="XANTHINE DEHYDROGENASE"/>
    <property type="match status" value="1"/>
</dbReference>
<evidence type="ECO:0000313" key="6">
    <source>
        <dbReference type="Proteomes" id="UP000299102"/>
    </source>
</evidence>
<proteinExistence type="predicted"/>
<dbReference type="GO" id="GO:0016491">
    <property type="term" value="F:oxidoreductase activity"/>
    <property type="evidence" value="ECO:0007669"/>
    <property type="project" value="InterPro"/>
</dbReference>
<accession>A0A4C1WDE2</accession>
<comment type="caution">
    <text evidence="5">The sequence shown here is derived from an EMBL/GenBank/DDBJ whole genome shotgun (WGS) entry which is preliminary data.</text>
</comment>
<keyword evidence="2" id="KW-0479">Metal-binding</keyword>
<reference evidence="5 6" key="1">
    <citation type="journal article" date="2019" name="Commun. Biol.">
        <title>The bagworm genome reveals a unique fibroin gene that provides high tensile strength.</title>
        <authorList>
            <person name="Kono N."/>
            <person name="Nakamura H."/>
            <person name="Ohtoshi R."/>
            <person name="Tomita M."/>
            <person name="Numata K."/>
            <person name="Arakawa K."/>
        </authorList>
    </citation>
    <scope>NUCLEOTIDE SEQUENCE [LARGE SCALE GENOMIC DNA]</scope>
</reference>
<dbReference type="GO" id="GO:0005506">
    <property type="term" value="F:iron ion binding"/>
    <property type="evidence" value="ECO:0007669"/>
    <property type="project" value="InterPro"/>
</dbReference>